<evidence type="ECO:0000313" key="1">
    <source>
        <dbReference type="EMBL" id="ACB94221.1"/>
    </source>
</evidence>
<dbReference type="KEGG" id="bid:Bind_0569"/>
<reference evidence="1 2" key="2">
    <citation type="journal article" date="2010" name="J. Bacteriol.">
        <title>Complete genome sequence of Beijerinckia indica subsp. indica.</title>
        <authorList>
            <person name="Tamas I."/>
            <person name="Dedysh S.N."/>
            <person name="Liesack W."/>
            <person name="Stott M.B."/>
            <person name="Alam M."/>
            <person name="Murrell J.C."/>
            <person name="Dunfield P.F."/>
        </authorList>
    </citation>
    <scope>NUCLEOTIDE SEQUENCE [LARGE SCALE GENOMIC DNA]</scope>
    <source>
        <strain evidence="2">ATCC 9039 / DSM 1715 / NCIMB 8712</strain>
    </source>
</reference>
<keyword evidence="2" id="KW-1185">Reference proteome</keyword>
<evidence type="ECO:0000313" key="2">
    <source>
        <dbReference type="Proteomes" id="UP000001695"/>
    </source>
</evidence>
<sequence length="77" mass="8507">MLRRTGFPFSGTIHGSVRTFIATPPLSTRIDQSLDLNPQAIGQDQIGKCRIMDLASFDEKRDARKIVRCEGEPAACT</sequence>
<organism evidence="1 2">
    <name type="scientific">Beijerinckia indica subsp. indica (strain ATCC 9039 / DSM 1715 / NCIMB 8712)</name>
    <dbReference type="NCBI Taxonomy" id="395963"/>
    <lineage>
        <taxon>Bacteria</taxon>
        <taxon>Pseudomonadati</taxon>
        <taxon>Pseudomonadota</taxon>
        <taxon>Alphaproteobacteria</taxon>
        <taxon>Hyphomicrobiales</taxon>
        <taxon>Beijerinckiaceae</taxon>
        <taxon>Beijerinckia</taxon>
    </lineage>
</organism>
<dbReference type="Proteomes" id="UP000001695">
    <property type="component" value="Chromosome"/>
</dbReference>
<gene>
    <name evidence="1" type="ordered locus">Bind_0569</name>
</gene>
<reference evidence="2" key="1">
    <citation type="submission" date="2008-03" db="EMBL/GenBank/DDBJ databases">
        <title>Complete sequence of chromosome of Beijerinckia indica subsp. indica ATCC 9039.</title>
        <authorList>
            <consortium name="US DOE Joint Genome Institute"/>
            <person name="Copeland A."/>
            <person name="Lucas S."/>
            <person name="Lapidus A."/>
            <person name="Glavina del Rio T."/>
            <person name="Dalin E."/>
            <person name="Tice H."/>
            <person name="Bruce D."/>
            <person name="Goodwin L."/>
            <person name="Pitluck S."/>
            <person name="LaButti K."/>
            <person name="Schmutz J."/>
            <person name="Larimer F."/>
            <person name="Land M."/>
            <person name="Hauser L."/>
            <person name="Kyrpides N."/>
            <person name="Mikhailova N."/>
            <person name="Dunfield P.F."/>
            <person name="Dedysh S.N."/>
            <person name="Liesack W."/>
            <person name="Saw J.H."/>
            <person name="Alam M."/>
            <person name="Chen Y."/>
            <person name="Murrell J.C."/>
            <person name="Richardson P."/>
        </authorList>
    </citation>
    <scope>NUCLEOTIDE SEQUENCE [LARGE SCALE GENOMIC DNA]</scope>
    <source>
        <strain evidence="2">ATCC 9039 / DSM 1715 / NCIMB 8712</strain>
    </source>
</reference>
<protein>
    <submittedName>
        <fullName evidence="1">Uncharacterized protein</fullName>
    </submittedName>
</protein>
<dbReference type="HOGENOM" id="CLU_2631011_0_0_5"/>
<name>B2IFL0_BEII9</name>
<dbReference type="STRING" id="395963.Bind_0569"/>
<accession>B2IFL0</accession>
<dbReference type="EMBL" id="CP001016">
    <property type="protein sequence ID" value="ACB94221.1"/>
    <property type="molecule type" value="Genomic_DNA"/>
</dbReference>
<proteinExistence type="predicted"/>
<dbReference type="AlphaFoldDB" id="B2IFL0"/>